<proteinExistence type="predicted"/>
<dbReference type="Proteomes" id="UP000831701">
    <property type="component" value="Chromosome 5"/>
</dbReference>
<keyword evidence="2" id="KW-1185">Reference proteome</keyword>
<dbReference type="EMBL" id="CM041535">
    <property type="protein sequence ID" value="KAI3371898.1"/>
    <property type="molecule type" value="Genomic_DNA"/>
</dbReference>
<organism evidence="1 2">
    <name type="scientific">Scortum barcoo</name>
    <name type="common">barcoo grunter</name>
    <dbReference type="NCBI Taxonomy" id="214431"/>
    <lineage>
        <taxon>Eukaryota</taxon>
        <taxon>Metazoa</taxon>
        <taxon>Chordata</taxon>
        <taxon>Craniata</taxon>
        <taxon>Vertebrata</taxon>
        <taxon>Euteleostomi</taxon>
        <taxon>Actinopterygii</taxon>
        <taxon>Neopterygii</taxon>
        <taxon>Teleostei</taxon>
        <taxon>Neoteleostei</taxon>
        <taxon>Acanthomorphata</taxon>
        <taxon>Eupercaria</taxon>
        <taxon>Centrarchiformes</taxon>
        <taxon>Terapontoidei</taxon>
        <taxon>Terapontidae</taxon>
        <taxon>Scortum</taxon>
    </lineage>
</organism>
<sequence length="717" mass="78169">MLTSSNPFTRPATADCAECSMTDTVMSSSSDRWASNDRQRSMHPGGNWTMQPGPGPGPDLTDEEKEIINGVIARAEKMEAMEQERIGRLINRLDDMKKTVCGDGQSRCLLCGEQLGSPGVSSVVCEDCKKVWKRSGAWFFKGFPKHFLPSPMPLSKPKETSAQEEPQQPLAPEPTEEVTQPQGPGPESQSRAGYPPVAPKPSAVRMATGGAGHEEAGQGSPVVMKKMVPVQSSRPQSAASAYMAQQGPVMGDGGAYSAGAVPSEQRAPPAAREDRRQPAAYSAPLARQQPPPAEEEEEANDYDSDEATTLGSLEFSLLYEQESNSLHCSILKAKGLKPMDSNGLADPYVKLHLLPGASKSNKLRTKTLRNTRNPAWNETLTYHGLTDEDMQRKTLRLSVCDEDKFGHNEFIGETRVALKKLKMNQKKNFNVCLERVVPPGKDGGEVEERGRILMSLMYNSQTNRLIVGVVRCVHLAAMDANGYSDPYVKICLKPDMGKKGKCKTQIKKRTLNPEFNEEFSYDIKHSELAKKTLDISVWDYDIGKSNDYIGGCQLGITAKGERLKHCSRLLQLVFAFTSLLSPEAHDVTGSGVCCLRSSPADDGRTRVTFLREDAAGVRSLRVTLWSEDARLLTCEVRTDPLTTETHRALCEGSGTRGPDITRRFNLSASWAPDAPCALTSPSSPSSSPSSTGAPKFTGRTAGEEMGRRRKRGGDAPG</sequence>
<name>A0ACB8WVP0_9TELE</name>
<evidence type="ECO:0000313" key="2">
    <source>
        <dbReference type="Proteomes" id="UP000831701"/>
    </source>
</evidence>
<comment type="caution">
    <text evidence="1">The sequence shown here is derived from an EMBL/GenBank/DDBJ whole genome shotgun (WGS) entry which is preliminary data.</text>
</comment>
<accession>A0ACB8WVP0</accession>
<reference evidence="1" key="1">
    <citation type="submission" date="2022-04" db="EMBL/GenBank/DDBJ databases">
        <title>Jade perch genome.</title>
        <authorList>
            <person name="Chao B."/>
        </authorList>
    </citation>
    <scope>NUCLEOTIDE SEQUENCE</scope>
    <source>
        <strain evidence="1">CB-2022</strain>
    </source>
</reference>
<evidence type="ECO:0000313" key="1">
    <source>
        <dbReference type="EMBL" id="KAI3371898.1"/>
    </source>
</evidence>
<protein>
    <submittedName>
        <fullName evidence="1">Uncharacterized protein</fullName>
    </submittedName>
</protein>
<gene>
    <name evidence="1" type="ORF">L3Q82_006777</name>
</gene>